<dbReference type="AlphaFoldDB" id="A0A4Q7UDY4"/>
<keyword evidence="2" id="KW-0472">Membrane</keyword>
<proteinExistence type="predicted"/>
<gene>
    <name evidence="3" type="ORF">EV382_2661</name>
</gene>
<evidence type="ECO:0000313" key="4">
    <source>
        <dbReference type="Proteomes" id="UP000293781"/>
    </source>
</evidence>
<evidence type="ECO:0000256" key="1">
    <source>
        <dbReference type="SAM" id="MobiDB-lite"/>
    </source>
</evidence>
<sequence length="490" mass="50269">MFGEGWCAMGRRVGSRRGRHGNLRVLPVGAGVSRLRVGLVLPLLGLAALLGPLPMVTAASAAAPPSPGVSGPAGSVAAAASVAPTPGTSRYYVVGAPRDGQREYLYQIAVQTLGDGNRYREIFELNQGRPQPDGARLTDPLAALRPGWVLELPADAEGTSVQVGPLPTPPATRSVEPTAGSAATSATPYLIGAAVLVAVGLAVGLWLLHSRRRARTPRPATAPAPVTPPTVDAAPLDTATSQADTATSQADTVPNQVDAGLSQADTVPNQVDAVPSQVDAVPKQLDVVVRQVDTAAVVPAQPVSAMGESRRAVVNLESLTGAPPDRLDVRLIGVATGFAAGVPCAWLRDEPFPAATLPLALGRQGGRRFVADLAAAPDILTITGTPSAAHRQARAMAEQLHAGGLMVTVVGDLFGADLPQGFRQVAAFPTAEPDIARLPGPGIIVSGGLSGVELTTARGLAARTGHRVVPVLVGEVVRTRWSVRVTEPQP</sequence>
<dbReference type="EMBL" id="SHKK01000001">
    <property type="protein sequence ID" value="RZT79462.1"/>
    <property type="molecule type" value="Genomic_DNA"/>
</dbReference>
<keyword evidence="2" id="KW-0812">Transmembrane</keyword>
<accession>A0A4Q7UDY4</accession>
<evidence type="ECO:0000256" key="2">
    <source>
        <dbReference type="SAM" id="Phobius"/>
    </source>
</evidence>
<dbReference type="Proteomes" id="UP000293781">
    <property type="component" value="Unassembled WGS sequence"/>
</dbReference>
<protein>
    <submittedName>
        <fullName evidence="3">Uncharacterized protein</fullName>
    </submittedName>
</protein>
<organism evidence="3 4">
    <name type="scientific">Micromonospora violae</name>
    <dbReference type="NCBI Taxonomy" id="1278207"/>
    <lineage>
        <taxon>Bacteria</taxon>
        <taxon>Bacillati</taxon>
        <taxon>Actinomycetota</taxon>
        <taxon>Actinomycetes</taxon>
        <taxon>Micromonosporales</taxon>
        <taxon>Micromonosporaceae</taxon>
        <taxon>Micromonospora</taxon>
    </lineage>
</organism>
<keyword evidence="4" id="KW-1185">Reference proteome</keyword>
<feature type="compositionally biased region" description="Low complexity" evidence="1">
    <location>
        <begin position="229"/>
        <end position="251"/>
    </location>
</feature>
<feature type="transmembrane region" description="Helical" evidence="2">
    <location>
        <begin position="189"/>
        <end position="208"/>
    </location>
</feature>
<reference evidence="3 4" key="1">
    <citation type="submission" date="2019-02" db="EMBL/GenBank/DDBJ databases">
        <title>Sequencing the genomes of 1000 actinobacteria strains.</title>
        <authorList>
            <person name="Klenk H.-P."/>
        </authorList>
    </citation>
    <scope>NUCLEOTIDE SEQUENCE [LARGE SCALE GENOMIC DNA]</scope>
    <source>
        <strain evidence="3 4">DSM 45888</strain>
    </source>
</reference>
<keyword evidence="2" id="KW-1133">Transmembrane helix</keyword>
<feature type="region of interest" description="Disordered" evidence="1">
    <location>
        <begin position="159"/>
        <end position="178"/>
    </location>
</feature>
<evidence type="ECO:0000313" key="3">
    <source>
        <dbReference type="EMBL" id="RZT79462.1"/>
    </source>
</evidence>
<feature type="region of interest" description="Disordered" evidence="1">
    <location>
        <begin position="214"/>
        <end position="251"/>
    </location>
</feature>
<comment type="caution">
    <text evidence="3">The sequence shown here is derived from an EMBL/GenBank/DDBJ whole genome shotgun (WGS) entry which is preliminary data.</text>
</comment>
<name>A0A4Q7UDY4_9ACTN</name>